<reference evidence="6" key="1">
    <citation type="submission" date="2025-08" db="UniProtKB">
        <authorList>
            <consortium name="RefSeq"/>
        </authorList>
    </citation>
    <scope>IDENTIFICATION</scope>
    <source>
        <tissue evidence="6">Whole body</tissue>
    </source>
</reference>
<accession>A0A8B8G9V2</accession>
<keyword evidence="2" id="KW-0812">Transmembrane</keyword>
<evidence type="ECO:0000256" key="2">
    <source>
        <dbReference type="ARBA" id="ARBA00022692"/>
    </source>
</evidence>
<dbReference type="InterPro" id="IPR018499">
    <property type="entry name" value="Tetraspanin/Peripherin"/>
</dbReference>
<keyword evidence="4" id="KW-0472">Membrane</keyword>
<evidence type="ECO:0000256" key="3">
    <source>
        <dbReference type="ARBA" id="ARBA00022989"/>
    </source>
</evidence>
<dbReference type="Proteomes" id="UP000694846">
    <property type="component" value="Unplaced"/>
</dbReference>
<dbReference type="OrthoDB" id="9836210at2759"/>
<dbReference type="InterPro" id="IPR008952">
    <property type="entry name" value="Tetraspanin_EC2_sf"/>
</dbReference>
<dbReference type="GO" id="GO:0016020">
    <property type="term" value="C:membrane"/>
    <property type="evidence" value="ECO:0007669"/>
    <property type="project" value="UniProtKB-SubCell"/>
</dbReference>
<evidence type="ECO:0000256" key="1">
    <source>
        <dbReference type="ARBA" id="ARBA00004141"/>
    </source>
</evidence>
<evidence type="ECO:0000313" key="5">
    <source>
        <dbReference type="Proteomes" id="UP000694846"/>
    </source>
</evidence>
<proteinExistence type="predicted"/>
<dbReference type="SUPFAM" id="SSF48652">
    <property type="entry name" value="Tetraspanin"/>
    <property type="match status" value="1"/>
</dbReference>
<evidence type="ECO:0000313" key="6">
    <source>
        <dbReference type="RefSeq" id="XP_025419582.1"/>
    </source>
</evidence>
<sequence length="175" mass="20301">MTCLRSITSTKRNLKLKSFMVITAIETIVLIYYCNTLQNTLKDVSSEVKNFLHAGLGKYSTNTVWRIFWNQFQQHYYCCGVSQSNDWFQTAWVSPMVLSSFSLFKKYIQNNNKLFISVAPLSCCRPNMTCNVFVDFTQPDLNKYYQNGCFTIISDAINSIESTKYIYFSVIIIQV</sequence>
<organism evidence="5 6">
    <name type="scientific">Sipha flava</name>
    <name type="common">yellow sugarcane aphid</name>
    <dbReference type="NCBI Taxonomy" id="143950"/>
    <lineage>
        <taxon>Eukaryota</taxon>
        <taxon>Metazoa</taxon>
        <taxon>Ecdysozoa</taxon>
        <taxon>Arthropoda</taxon>
        <taxon>Hexapoda</taxon>
        <taxon>Insecta</taxon>
        <taxon>Pterygota</taxon>
        <taxon>Neoptera</taxon>
        <taxon>Paraneoptera</taxon>
        <taxon>Hemiptera</taxon>
        <taxon>Sternorrhyncha</taxon>
        <taxon>Aphidomorpha</taxon>
        <taxon>Aphidoidea</taxon>
        <taxon>Aphididae</taxon>
        <taxon>Sipha</taxon>
    </lineage>
</organism>
<dbReference type="AlphaFoldDB" id="A0A8B8G9V2"/>
<gene>
    <name evidence="6" type="primary">LOC112689913</name>
</gene>
<name>A0A8B8G9V2_9HEMI</name>
<dbReference type="Gene3D" id="1.10.1450.10">
    <property type="entry name" value="Tetraspanin"/>
    <property type="match status" value="1"/>
</dbReference>
<protein>
    <submittedName>
        <fullName evidence="6">Peripherin-2-like</fullName>
    </submittedName>
</protein>
<dbReference type="RefSeq" id="XP_025419582.1">
    <property type="nucleotide sequence ID" value="XM_025563797.1"/>
</dbReference>
<keyword evidence="5" id="KW-1185">Reference proteome</keyword>
<comment type="subcellular location">
    <subcellularLocation>
        <location evidence="1">Membrane</location>
        <topology evidence="1">Multi-pass membrane protein</topology>
    </subcellularLocation>
</comment>
<dbReference type="GeneID" id="112689913"/>
<dbReference type="Pfam" id="PF00335">
    <property type="entry name" value="Tetraspanin"/>
    <property type="match status" value="1"/>
</dbReference>
<evidence type="ECO:0000256" key="4">
    <source>
        <dbReference type="ARBA" id="ARBA00023136"/>
    </source>
</evidence>
<keyword evidence="3" id="KW-1133">Transmembrane helix</keyword>